<feature type="compositionally biased region" description="Pro residues" evidence="1">
    <location>
        <begin position="333"/>
        <end position="343"/>
    </location>
</feature>
<evidence type="ECO:0000256" key="1">
    <source>
        <dbReference type="SAM" id="MobiDB-lite"/>
    </source>
</evidence>
<feature type="region of interest" description="Disordered" evidence="1">
    <location>
        <begin position="263"/>
        <end position="315"/>
    </location>
</feature>
<evidence type="ECO:0000313" key="3">
    <source>
        <dbReference type="Proteomes" id="UP000314986"/>
    </source>
</evidence>
<dbReference type="GeneTree" id="ENSGT00940000165891"/>
<sequence length="766" mass="82748">MCCRPRAPAPPTATTVPLIPPAYQPPDLARQASTRAKGSRAPSQRDDCAHTPPNAPSGNVLRFRPRVIIDAQKVQRCRRSPPDLVPDEDQAGHCQLLSKHSAFHPVVSGSHVKGAGEKSALPPAPRPLQEPAVHDPSVSACLLPPSLDYDPSPLGKLRRELAKAKAGGRQTPPPSYPLAVAGTARKPPGPNSSPVIEEKSKPPASPPMPVINNVFSLAPYQAYLEASGIFTKHLKCQLHQECTCAKEGKIPGCGEGVEDLHCERRSSPASNGPASKMATGYPFEGGREPLDGTGGRGQSEAGDSAGPARARSEFQPRALNFSLKPSGRLQNEGPPPGGECPPLPLMPGSSCECPHARLAAENGMEPDTALDLSVRSKLRFVNAAWQSPAPSSCFSSSASSPSPGAKQESACPQPAAPAELPEVVTELASQGERPGSREPLPAEPGEKNAGEASDEATKSQTGHVNLKKYKTLRPAPAPPAPPAEKVPGPIKFHSVDLLVPLSLKLRPLKLLLPDLPKSMLSRKPEPATPPSESKVLVPDNGESVHSDPQAYFMRLHQSLCSMVAQSVTDTSKDVLRLCLRDVEAEESQGTENPRLRSSPKSKNGTKNYGLLKMSKSKEIWLHHEPVQSALQKLLAHLETYLFTRRCPFPHVIRAGAIFIPIYLIKEKLFSKLDGTMIDQVFQEHKIELRPTTLSEEKKLQSELQLQRCSSRLIKLLSLKQLPDIYPDLLNVLWHSCLKVHLGEYSVPFAFLSTLGVLRVAIDRCRL</sequence>
<feature type="region of interest" description="Disordered" evidence="1">
    <location>
        <begin position="108"/>
        <end position="139"/>
    </location>
</feature>
<feature type="compositionally biased region" description="Low complexity" evidence="1">
    <location>
        <begin position="387"/>
        <end position="403"/>
    </location>
</feature>
<reference evidence="3" key="1">
    <citation type="journal article" date="2006" name="Science">
        <title>Ancient noncoding elements conserved in the human genome.</title>
        <authorList>
            <person name="Venkatesh B."/>
            <person name="Kirkness E.F."/>
            <person name="Loh Y.H."/>
            <person name="Halpern A.L."/>
            <person name="Lee A.P."/>
            <person name="Johnson J."/>
            <person name="Dandona N."/>
            <person name="Viswanathan L.D."/>
            <person name="Tay A."/>
            <person name="Venter J.C."/>
            <person name="Strausberg R.L."/>
            <person name="Brenner S."/>
        </authorList>
    </citation>
    <scope>NUCLEOTIDE SEQUENCE [LARGE SCALE GENOMIC DNA]</scope>
</reference>
<feature type="region of interest" description="Disordered" evidence="1">
    <location>
        <begin position="586"/>
        <end position="607"/>
    </location>
</feature>
<reference evidence="2" key="4">
    <citation type="submission" date="2025-08" db="UniProtKB">
        <authorList>
            <consortium name="Ensembl"/>
        </authorList>
    </citation>
    <scope>IDENTIFICATION</scope>
</reference>
<name>A0A4W3IBE9_CALMI</name>
<reference evidence="3" key="3">
    <citation type="journal article" date="2014" name="Nature">
        <title>Elephant shark genome provides unique insights into gnathostome evolution.</title>
        <authorList>
            <consortium name="International Elephant Shark Genome Sequencing Consortium"/>
            <person name="Venkatesh B."/>
            <person name="Lee A.P."/>
            <person name="Ravi V."/>
            <person name="Maurya A.K."/>
            <person name="Lian M.M."/>
            <person name="Swann J.B."/>
            <person name="Ohta Y."/>
            <person name="Flajnik M.F."/>
            <person name="Sutoh Y."/>
            <person name="Kasahara M."/>
            <person name="Hoon S."/>
            <person name="Gangu V."/>
            <person name="Roy S.W."/>
            <person name="Irimia M."/>
            <person name="Korzh V."/>
            <person name="Kondrychyn I."/>
            <person name="Lim Z.W."/>
            <person name="Tay B.H."/>
            <person name="Tohari S."/>
            <person name="Kong K.W."/>
            <person name="Ho S."/>
            <person name="Lorente-Galdos B."/>
            <person name="Quilez J."/>
            <person name="Marques-Bonet T."/>
            <person name="Raney B.J."/>
            <person name="Ingham P.W."/>
            <person name="Tay A."/>
            <person name="Hillier L.W."/>
            <person name="Minx P."/>
            <person name="Boehm T."/>
            <person name="Wilson R.K."/>
            <person name="Brenner S."/>
            <person name="Warren W.C."/>
        </authorList>
    </citation>
    <scope>NUCLEOTIDE SEQUENCE [LARGE SCALE GENOMIC DNA]</scope>
</reference>
<proteinExistence type="predicted"/>
<keyword evidence="3" id="KW-1185">Reference proteome</keyword>
<reference evidence="2" key="5">
    <citation type="submission" date="2025-09" db="UniProtKB">
        <authorList>
            <consortium name="Ensembl"/>
        </authorList>
    </citation>
    <scope>IDENTIFICATION</scope>
</reference>
<feature type="region of interest" description="Disordered" evidence="1">
    <location>
        <begin position="324"/>
        <end position="343"/>
    </location>
</feature>
<feature type="region of interest" description="Disordered" evidence="1">
    <location>
        <begin position="1"/>
        <end position="64"/>
    </location>
</feature>
<reference evidence="3" key="2">
    <citation type="journal article" date="2007" name="PLoS Biol.">
        <title>Survey sequencing and comparative analysis of the elephant shark (Callorhinchus milii) genome.</title>
        <authorList>
            <person name="Venkatesh B."/>
            <person name="Kirkness E.F."/>
            <person name="Loh Y.H."/>
            <person name="Halpern A.L."/>
            <person name="Lee A.P."/>
            <person name="Johnson J."/>
            <person name="Dandona N."/>
            <person name="Viswanathan L.D."/>
            <person name="Tay A."/>
            <person name="Venter J.C."/>
            <person name="Strausberg R.L."/>
            <person name="Brenner S."/>
        </authorList>
    </citation>
    <scope>NUCLEOTIDE SEQUENCE [LARGE SCALE GENOMIC DNA]</scope>
</reference>
<dbReference type="InParanoid" id="A0A4W3IBE9"/>
<protein>
    <submittedName>
        <fullName evidence="2">Uncharacterized protein</fullName>
    </submittedName>
</protein>
<dbReference type="AlphaFoldDB" id="A0A4W3IBE9"/>
<feature type="region of interest" description="Disordered" evidence="1">
    <location>
        <begin position="518"/>
        <end position="542"/>
    </location>
</feature>
<organism evidence="2 3">
    <name type="scientific">Callorhinchus milii</name>
    <name type="common">Ghost shark</name>
    <dbReference type="NCBI Taxonomy" id="7868"/>
    <lineage>
        <taxon>Eukaryota</taxon>
        <taxon>Metazoa</taxon>
        <taxon>Chordata</taxon>
        <taxon>Craniata</taxon>
        <taxon>Vertebrata</taxon>
        <taxon>Chondrichthyes</taxon>
        <taxon>Holocephali</taxon>
        <taxon>Chimaeriformes</taxon>
        <taxon>Callorhinchidae</taxon>
        <taxon>Callorhinchus</taxon>
    </lineage>
</organism>
<dbReference type="Proteomes" id="UP000314986">
    <property type="component" value="Unassembled WGS sequence"/>
</dbReference>
<feature type="region of interest" description="Disordered" evidence="1">
    <location>
        <begin position="162"/>
        <end position="207"/>
    </location>
</feature>
<dbReference type="InterPro" id="IPR037656">
    <property type="entry name" value="DUF5525"/>
</dbReference>
<dbReference type="Pfam" id="PF17663">
    <property type="entry name" value="DUF5525"/>
    <property type="match status" value="2"/>
</dbReference>
<dbReference type="PANTHER" id="PTHR28422:SF1">
    <property type="entry name" value="SIMILAR TO HUMAN CHROMOSOME 15 OPEN READING FRAME 39"/>
    <property type="match status" value="1"/>
</dbReference>
<dbReference type="PANTHER" id="PTHR28422">
    <property type="entry name" value="SIMILAR TO HUMAN CHROMOSOME 15 OPEN READING FRAME 39"/>
    <property type="match status" value="1"/>
</dbReference>
<accession>A0A4W3IBE9</accession>
<evidence type="ECO:0000313" key="2">
    <source>
        <dbReference type="Ensembl" id="ENSCMIP00000027544.1"/>
    </source>
</evidence>
<feature type="region of interest" description="Disordered" evidence="1">
    <location>
        <begin position="387"/>
        <end position="466"/>
    </location>
</feature>
<dbReference type="Ensembl" id="ENSCMIT00000027983.1">
    <property type="protein sequence ID" value="ENSCMIP00000027544.1"/>
    <property type="gene ID" value="ENSCMIG00000012002.1"/>
</dbReference>
<dbReference type="OMA" id="CECPHAR"/>